<evidence type="ECO:0000313" key="7">
    <source>
        <dbReference type="EMBL" id="KAL1645480.1"/>
    </source>
</evidence>
<keyword evidence="4" id="KW-0560">Oxidoreductase</keyword>
<dbReference type="InterPro" id="IPR036188">
    <property type="entry name" value="FAD/NAD-bd_sf"/>
</dbReference>
<dbReference type="InterPro" id="IPR002938">
    <property type="entry name" value="FAD-bd"/>
</dbReference>
<dbReference type="Proteomes" id="UP001521184">
    <property type="component" value="Unassembled WGS sequence"/>
</dbReference>
<organism evidence="7 8">
    <name type="scientific">Diplodia intermedia</name>
    <dbReference type="NCBI Taxonomy" id="856260"/>
    <lineage>
        <taxon>Eukaryota</taxon>
        <taxon>Fungi</taxon>
        <taxon>Dikarya</taxon>
        <taxon>Ascomycota</taxon>
        <taxon>Pezizomycotina</taxon>
        <taxon>Dothideomycetes</taxon>
        <taxon>Dothideomycetes incertae sedis</taxon>
        <taxon>Botryosphaeriales</taxon>
        <taxon>Botryosphaeriaceae</taxon>
        <taxon>Diplodia</taxon>
    </lineage>
</organism>
<reference evidence="7 8" key="1">
    <citation type="journal article" date="2023" name="Plant Dis.">
        <title>First Report of Diplodia intermedia Causing Canker and Dieback Diseases on Apple Trees in Canada.</title>
        <authorList>
            <person name="Ellouze W."/>
            <person name="Ilyukhin E."/>
            <person name="Sulman M."/>
            <person name="Ali S."/>
        </authorList>
    </citation>
    <scope>NUCLEOTIDE SEQUENCE [LARGE SCALE GENOMIC DNA]</scope>
    <source>
        <strain evidence="7 8">M45-28</strain>
    </source>
</reference>
<dbReference type="PRINTS" id="PR00420">
    <property type="entry name" value="RNGMNOXGNASE"/>
</dbReference>
<gene>
    <name evidence="7" type="ORF">SLS58_003789</name>
</gene>
<name>A0ABR3TVD1_9PEZI</name>
<accession>A0ABR3TVD1</accession>
<feature type="region of interest" description="Disordered" evidence="5">
    <location>
        <begin position="345"/>
        <end position="379"/>
    </location>
</feature>
<comment type="caution">
    <text evidence="7">The sequence shown here is derived from an EMBL/GenBank/DDBJ whole genome shotgun (WGS) entry which is preliminary data.</text>
</comment>
<evidence type="ECO:0000256" key="1">
    <source>
        <dbReference type="ARBA" id="ARBA00007992"/>
    </source>
</evidence>
<dbReference type="InterPro" id="IPR050562">
    <property type="entry name" value="FAD_mOase_fung"/>
</dbReference>
<feature type="compositionally biased region" description="Basic and acidic residues" evidence="5">
    <location>
        <begin position="505"/>
        <end position="519"/>
    </location>
</feature>
<proteinExistence type="inferred from homology"/>
<evidence type="ECO:0000256" key="5">
    <source>
        <dbReference type="SAM" id="MobiDB-lite"/>
    </source>
</evidence>
<keyword evidence="3" id="KW-0274">FAD</keyword>
<sequence>MASEQRVTVGIIGGGPAGLTLANILEQSGISYTLFEARNDIAPPEGASLGLMPNGLRILDQIGLIDEVEEYAVAHDYWEYRDGNGTLYNTLHAMRSYPEILGYGAYFMERQRVLEILYEGIKDKSRVLTGKTVCKVESSSTHATITTTDGDRLDCDFLVGADGVRSLVRREIEAALPHLHHTPDNFATKYGCVYGISNALPQINPGRAFTVHQSDASLLIFSGAGGTLYWFLFVDLHQTIGFDAPDKKKYTDDDLNAAYELVANATVTAGVTFADVFGAKRVAVMTGLEEGVADVWSRDRMLLLGDSAHKMTPHAAMGAMQAMESAACFSSLLLALRAAHPDYFPTSLSSSPSSSPSTSSPSSAASTCSDTDDPLPTIPTHEITRLLSTYQHRRHTRAASVVAGAHFHCETQLKVTDPANPLTQHFMQRLPHLTNELWLHMTLDGLCRAHAVDGWPEARNGPRVRRYAESARRFLDGAERRKGQVQMQMQMQMAARARAGAGAGERQKQEQEQQQKRAEGVVVAAVEGAGSGGGSGVGGAAAAAVAVDVMQQQQQQQRAEKHAEMVPTAA</sequence>
<evidence type="ECO:0000313" key="8">
    <source>
        <dbReference type="Proteomes" id="UP001521184"/>
    </source>
</evidence>
<dbReference type="PANTHER" id="PTHR47356">
    <property type="entry name" value="FAD-DEPENDENT MONOOXYGENASE ASQG-RELATED"/>
    <property type="match status" value="1"/>
</dbReference>
<protein>
    <recommendedName>
        <fullName evidence="6">FAD-binding domain-containing protein</fullName>
    </recommendedName>
</protein>
<evidence type="ECO:0000256" key="4">
    <source>
        <dbReference type="ARBA" id="ARBA00023002"/>
    </source>
</evidence>
<dbReference type="SUPFAM" id="SSF51905">
    <property type="entry name" value="FAD/NAD(P)-binding domain"/>
    <property type="match status" value="1"/>
</dbReference>
<keyword evidence="8" id="KW-1185">Reference proteome</keyword>
<dbReference type="PANTHER" id="PTHR47356:SF2">
    <property type="entry name" value="FAD-BINDING DOMAIN-CONTAINING PROTEIN-RELATED"/>
    <property type="match status" value="1"/>
</dbReference>
<evidence type="ECO:0000256" key="3">
    <source>
        <dbReference type="ARBA" id="ARBA00022827"/>
    </source>
</evidence>
<feature type="domain" description="FAD-binding" evidence="6">
    <location>
        <begin position="7"/>
        <end position="333"/>
    </location>
</feature>
<feature type="region of interest" description="Disordered" evidence="5">
    <location>
        <begin position="492"/>
        <end position="520"/>
    </location>
</feature>
<feature type="compositionally biased region" description="Low complexity" evidence="5">
    <location>
        <begin position="345"/>
        <end position="369"/>
    </location>
</feature>
<evidence type="ECO:0000259" key="6">
    <source>
        <dbReference type="Pfam" id="PF01494"/>
    </source>
</evidence>
<evidence type="ECO:0000256" key="2">
    <source>
        <dbReference type="ARBA" id="ARBA00022630"/>
    </source>
</evidence>
<keyword evidence="2" id="KW-0285">Flavoprotein</keyword>
<dbReference type="Pfam" id="PF01494">
    <property type="entry name" value="FAD_binding_3"/>
    <property type="match status" value="1"/>
</dbReference>
<comment type="similarity">
    <text evidence="1">Belongs to the paxM FAD-dependent monooxygenase family.</text>
</comment>
<dbReference type="Gene3D" id="3.50.50.60">
    <property type="entry name" value="FAD/NAD(P)-binding domain"/>
    <property type="match status" value="1"/>
</dbReference>
<dbReference type="EMBL" id="JAKEKT020000019">
    <property type="protein sequence ID" value="KAL1645480.1"/>
    <property type="molecule type" value="Genomic_DNA"/>
</dbReference>